<dbReference type="EMBL" id="JBHTKJ010000050">
    <property type="protein sequence ID" value="MFD1039864.1"/>
    <property type="molecule type" value="Genomic_DNA"/>
</dbReference>
<comment type="caution">
    <text evidence="2">The sequence shown here is derived from an EMBL/GenBank/DDBJ whole genome shotgun (WGS) entry which is preliminary data.</text>
</comment>
<keyword evidence="3" id="KW-1185">Reference proteome</keyword>
<dbReference type="Pfam" id="PF20033">
    <property type="entry name" value="DUF6438"/>
    <property type="match status" value="1"/>
</dbReference>
<protein>
    <submittedName>
        <fullName evidence="2">DUF6438 domain-containing protein</fullName>
    </submittedName>
</protein>
<evidence type="ECO:0000313" key="2">
    <source>
        <dbReference type="EMBL" id="MFD1039864.1"/>
    </source>
</evidence>
<evidence type="ECO:0000313" key="3">
    <source>
        <dbReference type="Proteomes" id="UP001597040"/>
    </source>
</evidence>
<organism evidence="2 3">
    <name type="scientific">Virgibacillus byunsanensis</name>
    <dbReference type="NCBI Taxonomy" id="570945"/>
    <lineage>
        <taxon>Bacteria</taxon>
        <taxon>Bacillati</taxon>
        <taxon>Bacillota</taxon>
        <taxon>Bacilli</taxon>
        <taxon>Bacillales</taxon>
        <taxon>Bacillaceae</taxon>
        <taxon>Virgibacillus</taxon>
    </lineage>
</organism>
<name>A0ABW3LS79_9BACI</name>
<proteinExistence type="predicted"/>
<reference evidence="3" key="1">
    <citation type="journal article" date="2019" name="Int. J. Syst. Evol. Microbiol.">
        <title>The Global Catalogue of Microorganisms (GCM) 10K type strain sequencing project: providing services to taxonomists for standard genome sequencing and annotation.</title>
        <authorList>
            <consortium name="The Broad Institute Genomics Platform"/>
            <consortium name="The Broad Institute Genome Sequencing Center for Infectious Disease"/>
            <person name="Wu L."/>
            <person name="Ma J."/>
        </authorList>
    </citation>
    <scope>NUCLEOTIDE SEQUENCE [LARGE SCALE GENOMIC DNA]</scope>
    <source>
        <strain evidence="3">CCUG 56754</strain>
    </source>
</reference>
<gene>
    <name evidence="2" type="ORF">ACFQ3N_15920</name>
</gene>
<sequence length="297" mass="34764">MFKKLYVERTACYGTCPIYRIELLADGTVHWNGDMHVSYLGETSFAISESKMQKITALLQSFDYRNFNYKPGDLFATDHPACLIRVEFEDGYIKEIDHDLGEQESYINDSTHSLKNLEKFEQKLEQLIGVRPYVKQTLSIYHIISGSVECVVSAPNKKEALKLVRNKSYEGERQVHKIGKDTTDTLFPYVVMEASNMQELYRTIHEIADSIEIVNPYSREAVKIDHFSWNESIEDFRLSFRISNNYYIFHMNSRRAGKNLTQQDVLEQLEKELNYLKRSYKRGISSKEYLPFTKRVK</sequence>
<dbReference type="Proteomes" id="UP001597040">
    <property type="component" value="Unassembled WGS sequence"/>
</dbReference>
<accession>A0ABW3LS79</accession>
<feature type="domain" description="DUF6438" evidence="1">
    <location>
        <begin position="4"/>
        <end position="108"/>
    </location>
</feature>
<dbReference type="InterPro" id="IPR045497">
    <property type="entry name" value="DUF6438"/>
</dbReference>
<dbReference type="RefSeq" id="WP_390363521.1">
    <property type="nucleotide sequence ID" value="NZ_JBHTKJ010000050.1"/>
</dbReference>
<evidence type="ECO:0000259" key="1">
    <source>
        <dbReference type="Pfam" id="PF20033"/>
    </source>
</evidence>